<gene>
    <name evidence="1" type="ORF">LXM26_17490</name>
</gene>
<reference evidence="1" key="1">
    <citation type="submission" date="2021-12" db="EMBL/GenBank/DDBJ databases">
        <title>Novel species in genus Dyadobacter.</title>
        <authorList>
            <person name="Ma C."/>
        </authorList>
    </citation>
    <scope>NUCLEOTIDE SEQUENCE</scope>
    <source>
        <strain evidence="1">LJ419</strain>
    </source>
</reference>
<dbReference type="AlphaFoldDB" id="A0A9X1PKX6"/>
<protein>
    <recommendedName>
        <fullName evidence="3">ABM domain-containing protein</fullName>
    </recommendedName>
</protein>
<dbReference type="Proteomes" id="UP001139000">
    <property type="component" value="Unassembled WGS sequence"/>
</dbReference>
<evidence type="ECO:0000313" key="2">
    <source>
        <dbReference type="Proteomes" id="UP001139000"/>
    </source>
</evidence>
<comment type="caution">
    <text evidence="1">The sequence shown here is derived from an EMBL/GenBank/DDBJ whole genome shotgun (WGS) entry which is preliminary data.</text>
</comment>
<dbReference type="RefSeq" id="WP_234656319.1">
    <property type="nucleotide sequence ID" value="NZ_CP094997.1"/>
</dbReference>
<evidence type="ECO:0008006" key="3">
    <source>
        <dbReference type="Google" id="ProtNLM"/>
    </source>
</evidence>
<proteinExistence type="predicted"/>
<evidence type="ECO:0000313" key="1">
    <source>
        <dbReference type="EMBL" id="MCF0063307.1"/>
    </source>
</evidence>
<name>A0A9X1PKX6_9BACT</name>
<organism evidence="1 2">
    <name type="scientific">Dyadobacter chenwenxiniae</name>
    <dbReference type="NCBI Taxonomy" id="2906456"/>
    <lineage>
        <taxon>Bacteria</taxon>
        <taxon>Pseudomonadati</taxon>
        <taxon>Bacteroidota</taxon>
        <taxon>Cytophagia</taxon>
        <taxon>Cytophagales</taxon>
        <taxon>Spirosomataceae</taxon>
        <taxon>Dyadobacter</taxon>
    </lineage>
</organism>
<accession>A0A9X1PKX6</accession>
<dbReference type="EMBL" id="JAJTTC010000004">
    <property type="protein sequence ID" value="MCF0063307.1"/>
    <property type="molecule type" value="Genomic_DNA"/>
</dbReference>
<sequence length="105" mass="12229">MIAVKVSYTVDGAYVQKNQENIQIFMEDFKKLSGNDFRYNVYLLNDGKTFVHLSHFKNSEIQNKVLNVPSFKEFQRQRDESGLNNTHKLEEWSLVAATTDILNEP</sequence>
<keyword evidence="2" id="KW-1185">Reference proteome</keyword>